<dbReference type="Pfam" id="PF13812">
    <property type="entry name" value="PPR_3"/>
    <property type="match status" value="1"/>
</dbReference>
<dbReference type="SUPFAM" id="SSF48452">
    <property type="entry name" value="TPR-like"/>
    <property type="match status" value="1"/>
</dbReference>
<evidence type="ECO:0000256" key="5">
    <source>
        <dbReference type="ARBA" id="ARBA00022946"/>
    </source>
</evidence>
<dbReference type="PANTHER" id="PTHR47926:SF452">
    <property type="entry name" value="PENTATRICOPEPTIDE REPEAT-CONTAINING PROTEIN"/>
    <property type="match status" value="1"/>
</dbReference>
<keyword evidence="3" id="KW-0934">Plastid</keyword>
<dbReference type="PROSITE" id="PS51375">
    <property type="entry name" value="PPR"/>
    <property type="match status" value="5"/>
</dbReference>
<sequence length="809" mass="90815">MKMLILSSGYSPIKHKSLCNLPTTLIKILHYSSTNKHHPERLISDKFVSYLEGESCKDINSLKKVHAHIITSGLKNHVFLGSKLLVSYAKFDNLTESKRVFNTITNKNQSLWNSTLVGYFRTGHFIEVLKLYCDFKEHSNICIDSSSITFGLKSCIVIGSVQFGRGIHVDALKYNLQRNGFVGSTLIGFYSKHGGITDARQVFDETSERDVVVYTAMITGYAAQVSDSYEAFEVVRLMQNEDGLDPNRVTLVSLLQAAANVEAYKDGRAVHGYAIRRKIDSFDEIFETSLMDMYSKCGDLKMSRSVFNRMHTRCVGSWNALIAAHVQMGRPLEAFELFQMMSQEDILPDMITLANLLSSCGDMKFLRQGKSIHAYIIRKKVQLDLVATTALIEMYSKCNRTNQGRILFDEIKAQDVIMFNVMVSGYLQAGFTDKALETICGMIKAGIKPDPATILNLLSLSADLREIRIGKEVHAYIIRQGMGSNVDIANQLLSMYAKFGRIEIARKIFNRITRRDLVSWTSMITSYAQNGYASDALMLFQLMQEERLQPDLVTLVSLLQAISRLGCLSLAKEVHGHIYRNQLEKELLIINSLLTTYAKCGSLDFAEYLFKSVVKKSQISWNTMISAFGMHGKCLEALDLFNQMLKEGFQPDDITFTSILSACSHGGYVEEGWRVFQSMAEKHSITPNTEHYSCAIDLLSRSGRLKEAYGLVRHLPPRERTSALDALLSSCRVYGNVEVGDIVGRELLDLDPNNSATYVLLANLYAEAGEWGAAARIREIAKAKSSVRQPGYSMNVLLDHHYAKLLSKC</sequence>
<evidence type="ECO:0000313" key="7">
    <source>
        <dbReference type="EMBL" id="KAI3834146.1"/>
    </source>
</evidence>
<evidence type="ECO:0008006" key="9">
    <source>
        <dbReference type="Google" id="ProtNLM"/>
    </source>
</evidence>
<feature type="repeat" description="PPR" evidence="6">
    <location>
        <begin position="516"/>
        <end position="550"/>
    </location>
</feature>
<dbReference type="FunFam" id="1.25.40.10:FF:000073">
    <property type="entry name" value="Pentatricopeptide repeat-containing protein chloroplastic"/>
    <property type="match status" value="1"/>
</dbReference>
<name>A0AAD4X383_9MAGN</name>
<dbReference type="InterPro" id="IPR011990">
    <property type="entry name" value="TPR-like_helical_dom_sf"/>
</dbReference>
<dbReference type="InterPro" id="IPR002885">
    <property type="entry name" value="PPR_rpt"/>
</dbReference>
<dbReference type="InterPro" id="IPR046848">
    <property type="entry name" value="E_motif"/>
</dbReference>
<dbReference type="FunFam" id="1.25.40.10:FF:000090">
    <property type="entry name" value="Pentatricopeptide repeat-containing protein, chloroplastic"/>
    <property type="match status" value="1"/>
</dbReference>
<dbReference type="Gene3D" id="1.25.40.10">
    <property type="entry name" value="Tetratricopeptide repeat domain"/>
    <property type="match status" value="6"/>
</dbReference>
<dbReference type="NCBIfam" id="TIGR00756">
    <property type="entry name" value="PPR"/>
    <property type="match status" value="5"/>
</dbReference>
<keyword evidence="5" id="KW-0809">Transit peptide</keyword>
<feature type="repeat" description="PPR" evidence="6">
    <location>
        <begin position="617"/>
        <end position="651"/>
    </location>
</feature>
<feature type="repeat" description="PPR" evidence="6">
    <location>
        <begin position="415"/>
        <end position="449"/>
    </location>
</feature>
<evidence type="ECO:0000313" key="8">
    <source>
        <dbReference type="Proteomes" id="UP001202328"/>
    </source>
</evidence>
<organism evidence="7 8">
    <name type="scientific">Papaver atlanticum</name>
    <dbReference type="NCBI Taxonomy" id="357466"/>
    <lineage>
        <taxon>Eukaryota</taxon>
        <taxon>Viridiplantae</taxon>
        <taxon>Streptophyta</taxon>
        <taxon>Embryophyta</taxon>
        <taxon>Tracheophyta</taxon>
        <taxon>Spermatophyta</taxon>
        <taxon>Magnoliopsida</taxon>
        <taxon>Ranunculales</taxon>
        <taxon>Papaveraceae</taxon>
        <taxon>Papaveroideae</taxon>
        <taxon>Papaver</taxon>
    </lineage>
</organism>
<keyword evidence="4" id="KW-0677">Repeat</keyword>
<comment type="subcellular location">
    <subcellularLocation>
        <location evidence="1">Plastid</location>
        <location evidence="1">Chloroplast</location>
    </subcellularLocation>
</comment>
<evidence type="ECO:0000256" key="2">
    <source>
        <dbReference type="ARBA" id="ARBA00022528"/>
    </source>
</evidence>
<dbReference type="InterPro" id="IPR046960">
    <property type="entry name" value="PPR_At4g14850-like_plant"/>
</dbReference>
<evidence type="ECO:0000256" key="6">
    <source>
        <dbReference type="PROSITE-ProRule" id="PRU00708"/>
    </source>
</evidence>
<proteinExistence type="predicted"/>
<dbReference type="GO" id="GO:0003729">
    <property type="term" value="F:mRNA binding"/>
    <property type="evidence" value="ECO:0007669"/>
    <property type="project" value="UniProtKB-ARBA"/>
</dbReference>
<dbReference type="AlphaFoldDB" id="A0AAD4X383"/>
<dbReference type="GO" id="GO:0009451">
    <property type="term" value="P:RNA modification"/>
    <property type="evidence" value="ECO:0007669"/>
    <property type="project" value="InterPro"/>
</dbReference>
<dbReference type="Proteomes" id="UP001202328">
    <property type="component" value="Unassembled WGS sequence"/>
</dbReference>
<dbReference type="Pfam" id="PF20431">
    <property type="entry name" value="E_motif"/>
    <property type="match status" value="1"/>
</dbReference>
<keyword evidence="2" id="KW-0150">Chloroplast</keyword>
<accession>A0AAD4X383</accession>
<dbReference type="Pfam" id="PF13041">
    <property type="entry name" value="PPR_2"/>
    <property type="match status" value="3"/>
</dbReference>
<evidence type="ECO:0000256" key="4">
    <source>
        <dbReference type="ARBA" id="ARBA00022737"/>
    </source>
</evidence>
<dbReference type="FunFam" id="1.25.40.10:FF:000395">
    <property type="entry name" value="Pentatricopeptide repeat-containing protein chloroplastic"/>
    <property type="match status" value="1"/>
</dbReference>
<keyword evidence="8" id="KW-1185">Reference proteome</keyword>
<feature type="repeat" description="PPR" evidence="6">
    <location>
        <begin position="314"/>
        <end position="348"/>
    </location>
</feature>
<reference evidence="7" key="1">
    <citation type="submission" date="2022-04" db="EMBL/GenBank/DDBJ databases">
        <title>A functionally conserved STORR gene fusion in Papaver species that diverged 16.8 million years ago.</title>
        <authorList>
            <person name="Catania T."/>
        </authorList>
    </citation>
    <scope>NUCLEOTIDE SEQUENCE</scope>
    <source>
        <strain evidence="7">S-188037</strain>
    </source>
</reference>
<evidence type="ECO:0000256" key="3">
    <source>
        <dbReference type="ARBA" id="ARBA00022640"/>
    </source>
</evidence>
<evidence type="ECO:0000256" key="1">
    <source>
        <dbReference type="ARBA" id="ARBA00004229"/>
    </source>
</evidence>
<dbReference type="PANTHER" id="PTHR47926">
    <property type="entry name" value="PENTATRICOPEPTIDE REPEAT-CONTAINING PROTEIN"/>
    <property type="match status" value="1"/>
</dbReference>
<comment type="caution">
    <text evidence="7">The sequence shown here is derived from an EMBL/GenBank/DDBJ whole genome shotgun (WGS) entry which is preliminary data.</text>
</comment>
<dbReference type="GO" id="GO:0009507">
    <property type="term" value="C:chloroplast"/>
    <property type="evidence" value="ECO:0007669"/>
    <property type="project" value="UniProtKB-SubCell"/>
</dbReference>
<dbReference type="EMBL" id="JAJJMB010017856">
    <property type="protein sequence ID" value="KAI3834146.1"/>
    <property type="molecule type" value="Genomic_DNA"/>
</dbReference>
<gene>
    <name evidence="7" type="ORF">MKW98_018196</name>
</gene>
<dbReference type="Pfam" id="PF01535">
    <property type="entry name" value="PPR"/>
    <property type="match status" value="4"/>
</dbReference>
<feature type="repeat" description="PPR" evidence="6">
    <location>
        <begin position="652"/>
        <end position="682"/>
    </location>
</feature>
<protein>
    <recommendedName>
        <fullName evidence="9">Pentatricopeptide repeat-containing protein</fullName>
    </recommendedName>
</protein>